<keyword evidence="2" id="KW-1185">Reference proteome</keyword>
<accession>A0ABZ0WFE2</accession>
<organism evidence="1 2">
    <name type="scientific">Paraburkholderia kururiensis</name>
    <dbReference type="NCBI Taxonomy" id="984307"/>
    <lineage>
        <taxon>Bacteria</taxon>
        <taxon>Pseudomonadati</taxon>
        <taxon>Pseudomonadota</taxon>
        <taxon>Betaproteobacteria</taxon>
        <taxon>Burkholderiales</taxon>
        <taxon>Burkholderiaceae</taxon>
        <taxon>Paraburkholderia</taxon>
    </lineage>
</organism>
<evidence type="ECO:0000313" key="2">
    <source>
        <dbReference type="Proteomes" id="UP001325479"/>
    </source>
</evidence>
<reference evidence="1 2" key="1">
    <citation type="submission" date="2023-12" db="EMBL/GenBank/DDBJ databases">
        <title>Genome sequencing and assembly of bacterial species from a model synthetic community.</title>
        <authorList>
            <person name="Hogle S.L."/>
        </authorList>
    </citation>
    <scope>NUCLEOTIDE SEQUENCE [LARGE SCALE GENOMIC DNA]</scope>
    <source>
        <strain evidence="1 2">HAMBI 2494</strain>
    </source>
</reference>
<dbReference type="EMBL" id="CP139965">
    <property type="protein sequence ID" value="WQD76078.1"/>
    <property type="molecule type" value="Genomic_DNA"/>
</dbReference>
<gene>
    <name evidence="1" type="ORF">U0042_18385</name>
</gene>
<proteinExistence type="predicted"/>
<name>A0ABZ0WFE2_9BURK</name>
<evidence type="ECO:0000313" key="1">
    <source>
        <dbReference type="EMBL" id="WQD76078.1"/>
    </source>
</evidence>
<sequence length="78" mass="8850">MDQLLKTRKRSAQLRLPGGIGQFGQIGRRKVRRESGKFPADSLRQALRRERRAENRCVSGFSAVSPFYQGQIMLSTAK</sequence>
<protein>
    <submittedName>
        <fullName evidence="1">Uncharacterized protein</fullName>
    </submittedName>
</protein>
<dbReference type="Proteomes" id="UP001325479">
    <property type="component" value="Chromosome"/>
</dbReference>
<dbReference type="RefSeq" id="WP_157977917.1">
    <property type="nucleotide sequence ID" value="NZ_CP139965.1"/>
</dbReference>